<evidence type="ECO:0000256" key="1">
    <source>
        <dbReference type="SAM" id="MobiDB-lite"/>
    </source>
</evidence>
<feature type="compositionally biased region" description="Polar residues" evidence="1">
    <location>
        <begin position="36"/>
        <end position="51"/>
    </location>
</feature>
<accession>A0A5C3KXA1</accession>
<gene>
    <name evidence="2" type="ORF">FA15DRAFT_372104</name>
</gene>
<protein>
    <submittedName>
        <fullName evidence="2">Uncharacterized protein</fullName>
    </submittedName>
</protein>
<feature type="region of interest" description="Disordered" evidence="1">
    <location>
        <begin position="536"/>
        <end position="562"/>
    </location>
</feature>
<reference evidence="2 3" key="1">
    <citation type="journal article" date="2019" name="Nat. Ecol. Evol.">
        <title>Megaphylogeny resolves global patterns of mushroom evolution.</title>
        <authorList>
            <person name="Varga T."/>
            <person name="Krizsan K."/>
            <person name="Foldi C."/>
            <person name="Dima B."/>
            <person name="Sanchez-Garcia M."/>
            <person name="Sanchez-Ramirez S."/>
            <person name="Szollosi G.J."/>
            <person name="Szarkandi J.G."/>
            <person name="Papp V."/>
            <person name="Albert L."/>
            <person name="Andreopoulos W."/>
            <person name="Angelini C."/>
            <person name="Antonin V."/>
            <person name="Barry K.W."/>
            <person name="Bougher N.L."/>
            <person name="Buchanan P."/>
            <person name="Buyck B."/>
            <person name="Bense V."/>
            <person name="Catcheside P."/>
            <person name="Chovatia M."/>
            <person name="Cooper J."/>
            <person name="Damon W."/>
            <person name="Desjardin D."/>
            <person name="Finy P."/>
            <person name="Geml J."/>
            <person name="Haridas S."/>
            <person name="Hughes K."/>
            <person name="Justo A."/>
            <person name="Karasinski D."/>
            <person name="Kautmanova I."/>
            <person name="Kiss B."/>
            <person name="Kocsube S."/>
            <person name="Kotiranta H."/>
            <person name="LaButti K.M."/>
            <person name="Lechner B.E."/>
            <person name="Liimatainen K."/>
            <person name="Lipzen A."/>
            <person name="Lukacs Z."/>
            <person name="Mihaltcheva S."/>
            <person name="Morgado L.N."/>
            <person name="Niskanen T."/>
            <person name="Noordeloos M.E."/>
            <person name="Ohm R.A."/>
            <person name="Ortiz-Santana B."/>
            <person name="Ovrebo C."/>
            <person name="Racz N."/>
            <person name="Riley R."/>
            <person name="Savchenko A."/>
            <person name="Shiryaev A."/>
            <person name="Soop K."/>
            <person name="Spirin V."/>
            <person name="Szebenyi C."/>
            <person name="Tomsovsky M."/>
            <person name="Tulloss R.E."/>
            <person name="Uehling J."/>
            <person name="Grigoriev I.V."/>
            <person name="Vagvolgyi C."/>
            <person name="Papp T."/>
            <person name="Martin F.M."/>
            <person name="Miettinen O."/>
            <person name="Hibbett D.S."/>
            <person name="Nagy L.G."/>
        </authorList>
    </citation>
    <scope>NUCLEOTIDE SEQUENCE [LARGE SCALE GENOMIC DNA]</scope>
    <source>
        <strain evidence="2 3">CBS 121175</strain>
    </source>
</reference>
<dbReference type="STRING" id="230819.A0A5C3KXA1"/>
<evidence type="ECO:0000313" key="2">
    <source>
        <dbReference type="EMBL" id="TFK25092.1"/>
    </source>
</evidence>
<sequence>MVVSRKSPVAPPPTLSRSTSSQPLPRKHSKEKSPTDDNVTPVSNPSFSSSGHDPYSCLQEKSSSPALKRRRRGAKDAAARSRGAKTTLLDQLFLFSLFAFALWAAIVCPSPGGEGRATCRALSSYRSQVLEPYVVPPLKSAYAYARELPVAQPVVRGAKKVEEAVGPVLHRVAGVVVPWYHKAFLPRFKQHVQPRLERGWEYGVKAPLEPYYVVASKAAEDGLKLARVQVHQARLAYFEPLKVKMQPYVLIAQDAWTKVEPHVIRVWVTTRKTACATWKKAKPAVILGWEKAKVYAAVGYKEFVDARRRFVDPHVQKILEKVDGDGNGSASSVAPTLTSSTITPDPTDDAPAPVPTEDAEEETEASQLPIPTTATNEDTLDVAASPITAETADDVVDHIPPTASPVEAADDEEYQSVPVTESESVEPVASTSSSSSSSPSPTPSHSPEVIQEIKEEVRAVSVAQESAAAAFTAPAQATPDVYADTPVNVQEAIAEPSGPAKDVEEGVKAKLEAEDLDLDDFLSDLGVESDKVVEEAVAEPSPTAVDESADADGDLEQVDNTPTEEEVKAALAAKRKAIVDRHVEWQAKVDELTREQTVRVFVEIEGVRDWAVQELGKEFAGEKGEERSE</sequence>
<dbReference type="OrthoDB" id="3260408at2759"/>
<feature type="compositionally biased region" description="Acidic residues" evidence="1">
    <location>
        <begin position="547"/>
        <end position="557"/>
    </location>
</feature>
<feature type="compositionally biased region" description="Polar residues" evidence="1">
    <location>
        <begin position="328"/>
        <end position="342"/>
    </location>
</feature>
<feature type="region of interest" description="Disordered" evidence="1">
    <location>
        <begin position="1"/>
        <end position="81"/>
    </location>
</feature>
<feature type="compositionally biased region" description="Low complexity" evidence="1">
    <location>
        <begin position="416"/>
        <end position="448"/>
    </location>
</feature>
<name>A0A5C3KXA1_COPMA</name>
<dbReference type="AlphaFoldDB" id="A0A5C3KXA1"/>
<organism evidence="2 3">
    <name type="scientific">Coprinopsis marcescibilis</name>
    <name type="common">Agaric fungus</name>
    <name type="synonym">Psathyrella marcescibilis</name>
    <dbReference type="NCBI Taxonomy" id="230819"/>
    <lineage>
        <taxon>Eukaryota</taxon>
        <taxon>Fungi</taxon>
        <taxon>Dikarya</taxon>
        <taxon>Basidiomycota</taxon>
        <taxon>Agaricomycotina</taxon>
        <taxon>Agaricomycetes</taxon>
        <taxon>Agaricomycetidae</taxon>
        <taxon>Agaricales</taxon>
        <taxon>Agaricineae</taxon>
        <taxon>Psathyrellaceae</taxon>
        <taxon>Coprinopsis</taxon>
    </lineage>
</organism>
<feature type="region of interest" description="Disordered" evidence="1">
    <location>
        <begin position="321"/>
        <end position="448"/>
    </location>
</feature>
<proteinExistence type="predicted"/>
<evidence type="ECO:0000313" key="3">
    <source>
        <dbReference type="Proteomes" id="UP000307440"/>
    </source>
</evidence>
<keyword evidence="3" id="KW-1185">Reference proteome</keyword>
<dbReference type="Proteomes" id="UP000307440">
    <property type="component" value="Unassembled WGS sequence"/>
</dbReference>
<dbReference type="EMBL" id="ML210190">
    <property type="protein sequence ID" value="TFK25092.1"/>
    <property type="molecule type" value="Genomic_DNA"/>
</dbReference>